<dbReference type="GO" id="GO:0006412">
    <property type="term" value="P:translation"/>
    <property type="evidence" value="ECO:0007669"/>
    <property type="project" value="InterPro"/>
</dbReference>
<evidence type="ECO:0000256" key="9">
    <source>
        <dbReference type="RuleBase" id="RU000560"/>
    </source>
</evidence>
<dbReference type="Pfam" id="PF00453">
    <property type="entry name" value="Ribosomal_L20"/>
    <property type="match status" value="1"/>
</dbReference>
<keyword evidence="3 8" id="KW-0694">RNA-binding</keyword>
<keyword evidence="5 8" id="KW-0687">Ribonucleoprotein</keyword>
<sequence>MRVSGGYSTRQRRKRVLKRAEGFWGHRHSSYRTARQSVIKAAQYSFRDRKNRKRDFRRLWIQRINVAARMNGITYSALIKKLCSRNIQINRKLLSELAIHQPEVFKSLCQ</sequence>
<dbReference type="GO" id="GO:0003735">
    <property type="term" value="F:structural constituent of ribosome"/>
    <property type="evidence" value="ECO:0007669"/>
    <property type="project" value="InterPro"/>
</dbReference>
<dbReference type="STRING" id="1111676.MHC_00480"/>
<keyword evidence="4 8" id="KW-0689">Ribosomal protein</keyword>
<dbReference type="PANTHER" id="PTHR10986">
    <property type="entry name" value="39S RIBOSOMAL PROTEIN L20"/>
    <property type="match status" value="1"/>
</dbReference>
<keyword evidence="11" id="KW-1185">Reference proteome</keyword>
<dbReference type="KEGG" id="mhe:MHC_00480"/>
<evidence type="ECO:0000256" key="8">
    <source>
        <dbReference type="HAMAP-Rule" id="MF_00382"/>
    </source>
</evidence>
<dbReference type="GO" id="GO:0005840">
    <property type="term" value="C:ribosome"/>
    <property type="evidence" value="ECO:0007669"/>
    <property type="project" value="UniProtKB-KW"/>
</dbReference>
<dbReference type="OrthoDB" id="9808966at2"/>
<dbReference type="FunFam" id="1.10.1900.20:FF:000001">
    <property type="entry name" value="50S ribosomal protein L20"/>
    <property type="match status" value="1"/>
</dbReference>
<dbReference type="EMBL" id="CP003199">
    <property type="protein sequence ID" value="AEW44962.1"/>
    <property type="molecule type" value="Genomic_DNA"/>
</dbReference>
<evidence type="ECO:0000256" key="5">
    <source>
        <dbReference type="ARBA" id="ARBA00023274"/>
    </source>
</evidence>
<evidence type="ECO:0000256" key="6">
    <source>
        <dbReference type="ARBA" id="ARBA00024775"/>
    </source>
</evidence>
<dbReference type="CDD" id="cd07026">
    <property type="entry name" value="Ribosomal_L20"/>
    <property type="match status" value="1"/>
</dbReference>
<organism evidence="10 11">
    <name type="scientific">Mycoplasma haemocanis (strain Illinois)</name>
    <dbReference type="NCBI Taxonomy" id="1111676"/>
    <lineage>
        <taxon>Bacteria</taxon>
        <taxon>Bacillati</taxon>
        <taxon>Mycoplasmatota</taxon>
        <taxon>Mollicutes</taxon>
        <taxon>Mycoplasmataceae</taxon>
        <taxon>Mycoplasma</taxon>
    </lineage>
</organism>
<dbReference type="HAMAP" id="MF_00382">
    <property type="entry name" value="Ribosomal_bL20"/>
    <property type="match status" value="1"/>
</dbReference>
<dbReference type="GO" id="GO:0019843">
    <property type="term" value="F:rRNA binding"/>
    <property type="evidence" value="ECO:0007669"/>
    <property type="project" value="UniProtKB-UniRule"/>
</dbReference>
<dbReference type="SUPFAM" id="SSF74731">
    <property type="entry name" value="Ribosomal protein L20"/>
    <property type="match status" value="1"/>
</dbReference>
<gene>
    <name evidence="8 10" type="primary">rplT</name>
    <name evidence="10" type="ordered locus">MHC_00480</name>
</gene>
<dbReference type="Proteomes" id="UP000009135">
    <property type="component" value="Chromosome"/>
</dbReference>
<dbReference type="InterPro" id="IPR035566">
    <property type="entry name" value="Ribosomal_protein_bL20_C"/>
</dbReference>
<proteinExistence type="inferred from homology"/>
<dbReference type="PROSITE" id="PS00937">
    <property type="entry name" value="RIBOSOMAL_L20"/>
    <property type="match status" value="1"/>
</dbReference>
<dbReference type="InterPro" id="IPR005813">
    <property type="entry name" value="Ribosomal_bL20"/>
</dbReference>
<dbReference type="GO" id="GO:1990904">
    <property type="term" value="C:ribonucleoprotein complex"/>
    <property type="evidence" value="ECO:0007669"/>
    <property type="project" value="UniProtKB-KW"/>
</dbReference>
<evidence type="ECO:0000256" key="4">
    <source>
        <dbReference type="ARBA" id="ARBA00022980"/>
    </source>
</evidence>
<evidence type="ECO:0000256" key="1">
    <source>
        <dbReference type="ARBA" id="ARBA00007698"/>
    </source>
</evidence>
<comment type="function">
    <text evidence="6 8 9">Binds directly to 23S ribosomal RNA and is necessary for the in vitro assembly process of the 50S ribosomal subunit. It is not involved in the protein synthesizing functions of that subunit.</text>
</comment>
<dbReference type="Gene3D" id="1.10.1900.20">
    <property type="entry name" value="Ribosomal protein L20"/>
    <property type="match status" value="1"/>
</dbReference>
<comment type="similarity">
    <text evidence="1 8 9">Belongs to the bacterial ribosomal protein bL20 family.</text>
</comment>
<accession>H6N5K2</accession>
<evidence type="ECO:0000256" key="7">
    <source>
        <dbReference type="ARBA" id="ARBA00035172"/>
    </source>
</evidence>
<dbReference type="AlphaFoldDB" id="H6N5K2"/>
<name>H6N5K2_MYCHN</name>
<evidence type="ECO:0000313" key="11">
    <source>
        <dbReference type="Proteomes" id="UP000009135"/>
    </source>
</evidence>
<evidence type="ECO:0000256" key="3">
    <source>
        <dbReference type="ARBA" id="ARBA00022884"/>
    </source>
</evidence>
<reference evidence="10 11" key="1">
    <citation type="journal article" date="2012" name="J. Bacteriol.">
        <title>Complete genome sequence of Mycoplasma haemocanis strain Illinois.</title>
        <authorList>
            <person name="do Nascimento N.C."/>
            <person name="Guimaraes A.M."/>
            <person name="Santos A.P."/>
            <person name="Sanmiguel P.J."/>
            <person name="Messick J.B."/>
        </authorList>
    </citation>
    <scope>NUCLEOTIDE SEQUENCE [LARGE SCALE GENOMIC DNA]</scope>
    <source>
        <strain evidence="10 11">Illinois</strain>
    </source>
</reference>
<dbReference type="GO" id="GO:0000027">
    <property type="term" value="P:ribosomal large subunit assembly"/>
    <property type="evidence" value="ECO:0007669"/>
    <property type="project" value="UniProtKB-UniRule"/>
</dbReference>
<dbReference type="HOGENOM" id="CLU_123265_0_1_14"/>
<evidence type="ECO:0000313" key="10">
    <source>
        <dbReference type="EMBL" id="AEW44962.1"/>
    </source>
</evidence>
<dbReference type="NCBIfam" id="TIGR01032">
    <property type="entry name" value="rplT_bact"/>
    <property type="match status" value="1"/>
</dbReference>
<protein>
    <recommendedName>
        <fullName evidence="7 8">Large ribosomal subunit protein bL20</fullName>
    </recommendedName>
</protein>
<dbReference type="PRINTS" id="PR00062">
    <property type="entry name" value="RIBOSOMALL20"/>
</dbReference>
<keyword evidence="2 8" id="KW-0699">rRNA-binding</keyword>
<dbReference type="InterPro" id="IPR049946">
    <property type="entry name" value="RIBOSOMAL_L20_CS"/>
</dbReference>
<dbReference type="Gene3D" id="6.10.160.10">
    <property type="match status" value="1"/>
</dbReference>
<evidence type="ECO:0000256" key="2">
    <source>
        <dbReference type="ARBA" id="ARBA00022730"/>
    </source>
</evidence>